<dbReference type="GO" id="GO:0008270">
    <property type="term" value="F:zinc ion binding"/>
    <property type="evidence" value="ECO:0007669"/>
    <property type="project" value="UniProtKB-KW"/>
</dbReference>
<dbReference type="PROSITE" id="PS50157">
    <property type="entry name" value="ZINC_FINGER_C2H2_2"/>
    <property type="match status" value="1"/>
</dbReference>
<dbReference type="AlphaFoldDB" id="A0A9W9I476"/>
<dbReference type="InterPro" id="IPR013087">
    <property type="entry name" value="Znf_C2H2_type"/>
</dbReference>
<dbReference type="Proteomes" id="UP001149163">
    <property type="component" value="Unassembled WGS sequence"/>
</dbReference>
<keyword evidence="1" id="KW-0862">Zinc</keyword>
<reference evidence="3" key="1">
    <citation type="submission" date="2022-11" db="EMBL/GenBank/DDBJ databases">
        <authorList>
            <person name="Petersen C."/>
        </authorList>
    </citation>
    <scope>NUCLEOTIDE SEQUENCE</scope>
    <source>
        <strain evidence="3">IBT 26290</strain>
    </source>
</reference>
<organism evidence="3 4">
    <name type="scientific">Penicillium canariense</name>
    <dbReference type="NCBI Taxonomy" id="189055"/>
    <lineage>
        <taxon>Eukaryota</taxon>
        <taxon>Fungi</taxon>
        <taxon>Dikarya</taxon>
        <taxon>Ascomycota</taxon>
        <taxon>Pezizomycotina</taxon>
        <taxon>Eurotiomycetes</taxon>
        <taxon>Eurotiomycetidae</taxon>
        <taxon>Eurotiales</taxon>
        <taxon>Aspergillaceae</taxon>
        <taxon>Penicillium</taxon>
    </lineage>
</organism>
<comment type="caution">
    <text evidence="3">The sequence shown here is derived from an EMBL/GenBank/DDBJ whole genome shotgun (WGS) entry which is preliminary data.</text>
</comment>
<reference evidence="3" key="2">
    <citation type="journal article" date="2023" name="IMA Fungus">
        <title>Comparative genomic study of the Penicillium genus elucidates a diverse pangenome and 15 lateral gene transfer events.</title>
        <authorList>
            <person name="Petersen C."/>
            <person name="Sorensen T."/>
            <person name="Nielsen M.R."/>
            <person name="Sondergaard T.E."/>
            <person name="Sorensen J.L."/>
            <person name="Fitzpatrick D.A."/>
            <person name="Frisvad J.C."/>
            <person name="Nielsen K.L."/>
        </authorList>
    </citation>
    <scope>NUCLEOTIDE SEQUENCE</scope>
    <source>
        <strain evidence="3">IBT 26290</strain>
    </source>
</reference>
<evidence type="ECO:0000259" key="2">
    <source>
        <dbReference type="PROSITE" id="PS50157"/>
    </source>
</evidence>
<protein>
    <submittedName>
        <fullName evidence="3">C2H2 finger domain-containing protein</fullName>
    </submittedName>
</protein>
<dbReference type="RefSeq" id="XP_056542934.1">
    <property type="nucleotide sequence ID" value="XM_056687379.1"/>
</dbReference>
<keyword evidence="4" id="KW-1185">Reference proteome</keyword>
<proteinExistence type="predicted"/>
<gene>
    <name evidence="3" type="ORF">N7482_005254</name>
</gene>
<accession>A0A9W9I476</accession>
<evidence type="ECO:0000313" key="4">
    <source>
        <dbReference type="Proteomes" id="UP001149163"/>
    </source>
</evidence>
<dbReference type="SMART" id="SM00355">
    <property type="entry name" value="ZnF_C2H2"/>
    <property type="match status" value="4"/>
</dbReference>
<dbReference type="PROSITE" id="PS00028">
    <property type="entry name" value="ZINC_FINGER_C2H2_1"/>
    <property type="match status" value="1"/>
</dbReference>
<sequence>MSKGERSDTTVGSAGNGTLHGLPSTRIVKIPPVTHGAQLASWYQEHREDLEYQRICFDCEDVDFSDEDALNQHRTESHLWCPECDLVLASKEIFDQHTIFQHFGCEICIRVLDGEDVRREHMRAHPSRSLQCNLCGRSSSRFSAIIQHMEASSHCSDFGRVRQMVEQTPDSEKFYDRSAGEFPLYCMECCNVYANLGGLARHIECSPDCLFLLGPGSCLAGLERLIGRRDPHR</sequence>
<dbReference type="GeneID" id="81426555"/>
<feature type="domain" description="C2H2-type" evidence="2">
    <location>
        <begin position="130"/>
        <end position="159"/>
    </location>
</feature>
<evidence type="ECO:0000256" key="1">
    <source>
        <dbReference type="PROSITE-ProRule" id="PRU00042"/>
    </source>
</evidence>
<evidence type="ECO:0000313" key="3">
    <source>
        <dbReference type="EMBL" id="KAJ5166473.1"/>
    </source>
</evidence>
<dbReference type="OrthoDB" id="6105938at2759"/>
<keyword evidence="1" id="KW-0479">Metal-binding</keyword>
<dbReference type="Gene3D" id="3.30.160.60">
    <property type="entry name" value="Classic Zinc Finger"/>
    <property type="match status" value="1"/>
</dbReference>
<name>A0A9W9I476_9EURO</name>
<dbReference type="EMBL" id="JAPQKN010000003">
    <property type="protein sequence ID" value="KAJ5166473.1"/>
    <property type="molecule type" value="Genomic_DNA"/>
</dbReference>
<keyword evidence="1" id="KW-0863">Zinc-finger</keyword>